<name>M0QRH4_9ACTN</name>
<dbReference type="EMBL" id="BANX01000051">
    <property type="protein sequence ID" value="GAC71079.1"/>
    <property type="molecule type" value="Genomic_DNA"/>
</dbReference>
<reference evidence="1 2" key="1">
    <citation type="submission" date="2013-01" db="EMBL/GenBank/DDBJ databases">
        <title>Whole genome shotgun sequence of Gordonia soli NBRC 108243.</title>
        <authorList>
            <person name="Isaki-Nakamura S."/>
            <person name="Hosoyama A."/>
            <person name="Tsuchikane K."/>
            <person name="Ando Y."/>
            <person name="Baba S."/>
            <person name="Ohji S."/>
            <person name="Hamada M."/>
            <person name="Tamura T."/>
            <person name="Yamazoe A."/>
            <person name="Yamazaki S."/>
            <person name="Fujita N."/>
        </authorList>
    </citation>
    <scope>NUCLEOTIDE SEQUENCE [LARGE SCALE GENOMIC DNA]</scope>
    <source>
        <strain evidence="1 2">NBRC 108243</strain>
    </source>
</reference>
<sequence>MSDTVRQPVTAVTRFSEARDRRGELVYLDNTECVVCHRQLMGLLVRVTTGICKSCEEVVWQ</sequence>
<dbReference type="AlphaFoldDB" id="M0QRH4"/>
<gene>
    <name evidence="1" type="ORF">GS4_51_00170</name>
</gene>
<accession>M0QRH4</accession>
<keyword evidence="2" id="KW-1185">Reference proteome</keyword>
<comment type="caution">
    <text evidence="1">The sequence shown here is derived from an EMBL/GenBank/DDBJ whole genome shotgun (WGS) entry which is preliminary data.</text>
</comment>
<protein>
    <submittedName>
        <fullName evidence="1">Uncharacterized protein</fullName>
    </submittedName>
</protein>
<evidence type="ECO:0000313" key="1">
    <source>
        <dbReference type="EMBL" id="GAC71079.1"/>
    </source>
</evidence>
<evidence type="ECO:0000313" key="2">
    <source>
        <dbReference type="Proteomes" id="UP000011666"/>
    </source>
</evidence>
<proteinExistence type="predicted"/>
<dbReference type="STRING" id="1223545.GS4_51_00170"/>
<dbReference type="Proteomes" id="UP000011666">
    <property type="component" value="Unassembled WGS sequence"/>
</dbReference>
<dbReference type="RefSeq" id="WP_007625772.1">
    <property type="nucleotide sequence ID" value="NZ_BANX01000051.1"/>
</dbReference>
<organism evidence="1 2">
    <name type="scientific">Gordonia soli NBRC 108243</name>
    <dbReference type="NCBI Taxonomy" id="1223545"/>
    <lineage>
        <taxon>Bacteria</taxon>
        <taxon>Bacillati</taxon>
        <taxon>Actinomycetota</taxon>
        <taxon>Actinomycetes</taxon>
        <taxon>Mycobacteriales</taxon>
        <taxon>Gordoniaceae</taxon>
        <taxon>Gordonia</taxon>
    </lineage>
</organism>